<dbReference type="Proteomes" id="UP001155057">
    <property type="component" value="Unassembled WGS sequence"/>
</dbReference>
<name>A0A9X2TL87_9BACT</name>
<protein>
    <submittedName>
        <fullName evidence="2">Uncharacterized protein</fullName>
    </submittedName>
</protein>
<gene>
    <name evidence="2" type="ORF">GGP61_003231</name>
</gene>
<proteinExistence type="predicted"/>
<dbReference type="EMBL" id="JANUAE010000015">
    <property type="protein sequence ID" value="MCS3711598.1"/>
    <property type="molecule type" value="Genomic_DNA"/>
</dbReference>
<evidence type="ECO:0000313" key="3">
    <source>
        <dbReference type="Proteomes" id="UP001155057"/>
    </source>
</evidence>
<accession>A0A9X2TL87</accession>
<comment type="caution">
    <text evidence="2">The sequence shown here is derived from an EMBL/GenBank/DDBJ whole genome shotgun (WGS) entry which is preliminary data.</text>
</comment>
<dbReference type="AlphaFoldDB" id="A0A9X2TL87"/>
<evidence type="ECO:0000256" key="1">
    <source>
        <dbReference type="SAM" id="MobiDB-lite"/>
    </source>
</evidence>
<reference evidence="2" key="1">
    <citation type="submission" date="2022-08" db="EMBL/GenBank/DDBJ databases">
        <title>Genomic Encyclopedia of Type Strains, Phase V (KMG-V): Genome sequencing to study the core and pangenomes of soil and plant-associated prokaryotes.</title>
        <authorList>
            <person name="Whitman W."/>
        </authorList>
    </citation>
    <scope>NUCLEOTIDE SEQUENCE</scope>
    <source>
        <strain evidence="2">SP3049</strain>
    </source>
</reference>
<evidence type="ECO:0000313" key="2">
    <source>
        <dbReference type="EMBL" id="MCS3711598.1"/>
    </source>
</evidence>
<organism evidence="2 3">
    <name type="scientific">Salinibacter ruber</name>
    <dbReference type="NCBI Taxonomy" id="146919"/>
    <lineage>
        <taxon>Bacteria</taxon>
        <taxon>Pseudomonadati</taxon>
        <taxon>Rhodothermota</taxon>
        <taxon>Rhodothermia</taxon>
        <taxon>Rhodothermales</taxon>
        <taxon>Salinibacteraceae</taxon>
        <taxon>Salinibacter</taxon>
    </lineage>
</organism>
<feature type="region of interest" description="Disordered" evidence="1">
    <location>
        <begin position="1"/>
        <end position="39"/>
    </location>
</feature>
<sequence length="158" mass="17970">MYAQSRKKESMDLPRKSAGSNRFVPRHKTTPIQMSEPTGETYEIESLEDMMKIPDERIDAFLKDLRIFLEIGSKVVNLLAAVDQFRSNSQAPSSEETENKKADAMRKFGWTGKFRWSDDGKHDQTVRFEGPDGEELAELVMGPDGVEPAEQESERAQE</sequence>
<dbReference type="RefSeq" id="WP_259124447.1">
    <property type="nucleotide sequence ID" value="NZ_JANUAE010000015.1"/>
</dbReference>
<feature type="compositionally biased region" description="Basic and acidic residues" evidence="1">
    <location>
        <begin position="1"/>
        <end position="15"/>
    </location>
</feature>